<protein>
    <recommendedName>
        <fullName evidence="3">spermidine synthase</fullName>
        <ecNumber evidence="3">2.5.1.16</ecNumber>
    </recommendedName>
</protein>
<sequence length="320" mass="34510">MAGAAEGNGPAAVDAGMDGGVPGLSAVIPGWFSEISPMWPGEAHSMKVEKVLFQGKSDYQNVVVFQSATYGKVLVLDGVIQLTERDECAYQEMITHLPLCSIQNPKKVLVIGGGDGGVIREVSRHASVEQIDMCEIDAMVVDVSKKYFPDVAVGFQDPRVNLHIGDGVAFLKAVPHGTYDAVIVDSSDPIGPAKELFEKPFFELIAKALRPGGVVCTQAESLWLHMHLIQDIVSNCREIFKGSVNYAWTTVPTYPSGMIGFMLCSTEGPAVDFKNPVTRVEGEGSHPQVKGPLRFYNAEIHSAAFCLPSFVNKAIGSKLR</sequence>
<dbReference type="NCBIfam" id="TIGR00417">
    <property type="entry name" value="speE"/>
    <property type="match status" value="1"/>
</dbReference>
<dbReference type="NCBIfam" id="NF002010">
    <property type="entry name" value="PRK00811.1"/>
    <property type="match status" value="1"/>
</dbReference>
<dbReference type="Gene3D" id="2.30.140.10">
    <property type="entry name" value="Spermidine synthase, tetramerisation domain"/>
    <property type="match status" value="1"/>
</dbReference>
<comment type="caution">
    <text evidence="10">The sequence shown here is derived from an EMBL/GenBank/DDBJ whole genome shotgun (WGS) entry which is preliminary data.</text>
</comment>
<evidence type="ECO:0000256" key="1">
    <source>
        <dbReference type="ARBA" id="ARBA00005123"/>
    </source>
</evidence>
<comment type="similarity">
    <text evidence="2 8">Belongs to the spermidine/spermine synthase family.</text>
</comment>
<dbReference type="InterPro" id="IPR030668">
    <property type="entry name" value="Spermi_synthase_euk"/>
</dbReference>
<dbReference type="AlphaFoldDB" id="A0AAV0NAC1"/>
<reference evidence="10" key="1">
    <citation type="submission" date="2022-08" db="EMBL/GenBank/DDBJ databases">
        <authorList>
            <person name="Gutierrez-Valencia J."/>
        </authorList>
    </citation>
    <scope>NUCLEOTIDE SEQUENCE</scope>
</reference>
<evidence type="ECO:0000256" key="4">
    <source>
        <dbReference type="ARBA" id="ARBA00022679"/>
    </source>
</evidence>
<dbReference type="HAMAP" id="MF_00198">
    <property type="entry name" value="Spermidine_synth"/>
    <property type="match status" value="1"/>
</dbReference>
<dbReference type="InterPro" id="IPR030374">
    <property type="entry name" value="PABS"/>
</dbReference>
<evidence type="ECO:0000313" key="12">
    <source>
        <dbReference type="Proteomes" id="UP001154282"/>
    </source>
</evidence>
<dbReference type="PIRSF" id="PIRSF000502">
    <property type="entry name" value="Spermidine_synth"/>
    <property type="match status" value="1"/>
</dbReference>
<evidence type="ECO:0000256" key="7">
    <source>
        <dbReference type="PROSITE-ProRule" id="PRU00354"/>
    </source>
</evidence>
<dbReference type="InterPro" id="IPR001045">
    <property type="entry name" value="Spermi_synthase"/>
</dbReference>
<name>A0AAV0NAC1_9ROSI</name>
<keyword evidence="5 7" id="KW-0620">Polyamine biosynthesis</keyword>
<dbReference type="PROSITE" id="PS51006">
    <property type="entry name" value="PABS_2"/>
    <property type="match status" value="1"/>
</dbReference>
<dbReference type="EMBL" id="CAMGYJ010000008">
    <property type="protein sequence ID" value="CAI0455903.1"/>
    <property type="molecule type" value="Genomic_DNA"/>
</dbReference>
<dbReference type="InterPro" id="IPR030373">
    <property type="entry name" value="PABS_CS"/>
</dbReference>
<feature type="active site" description="Proton acceptor" evidence="7">
    <location>
        <position position="185"/>
    </location>
</feature>
<dbReference type="Gene3D" id="3.40.50.150">
    <property type="entry name" value="Vaccinia Virus protein VP39"/>
    <property type="match status" value="1"/>
</dbReference>
<keyword evidence="4 7" id="KW-0808">Transferase</keyword>
<evidence type="ECO:0000256" key="5">
    <source>
        <dbReference type="ARBA" id="ARBA00023115"/>
    </source>
</evidence>
<organism evidence="10 12">
    <name type="scientific">Linum tenue</name>
    <dbReference type="NCBI Taxonomy" id="586396"/>
    <lineage>
        <taxon>Eukaryota</taxon>
        <taxon>Viridiplantae</taxon>
        <taxon>Streptophyta</taxon>
        <taxon>Embryophyta</taxon>
        <taxon>Tracheophyta</taxon>
        <taxon>Spermatophyta</taxon>
        <taxon>Magnoliopsida</taxon>
        <taxon>eudicotyledons</taxon>
        <taxon>Gunneridae</taxon>
        <taxon>Pentapetalae</taxon>
        <taxon>rosids</taxon>
        <taxon>fabids</taxon>
        <taxon>Malpighiales</taxon>
        <taxon>Linaceae</taxon>
        <taxon>Linum</taxon>
    </lineage>
</organism>
<dbReference type="SUPFAM" id="SSF53335">
    <property type="entry name" value="S-adenosyl-L-methionine-dependent methyltransferases"/>
    <property type="match status" value="1"/>
</dbReference>
<evidence type="ECO:0000313" key="10">
    <source>
        <dbReference type="EMBL" id="CAI0455382.1"/>
    </source>
</evidence>
<feature type="domain" description="PABS" evidence="9">
    <location>
        <begin position="29"/>
        <end position="266"/>
    </location>
</feature>
<dbReference type="EC" id="2.5.1.16" evidence="3"/>
<gene>
    <name evidence="10" type="ORF">LITE_LOCUS32302</name>
    <name evidence="11" type="ORF">LITE_LOCUS32557</name>
</gene>
<accession>A0AAV0NAC1</accession>
<evidence type="ECO:0000259" key="9">
    <source>
        <dbReference type="PROSITE" id="PS51006"/>
    </source>
</evidence>
<evidence type="ECO:0000256" key="2">
    <source>
        <dbReference type="ARBA" id="ARBA00007867"/>
    </source>
</evidence>
<dbReference type="CDD" id="cd02440">
    <property type="entry name" value="AdoMet_MTases"/>
    <property type="match status" value="1"/>
</dbReference>
<evidence type="ECO:0000313" key="11">
    <source>
        <dbReference type="EMBL" id="CAI0455903.1"/>
    </source>
</evidence>
<dbReference type="GO" id="GO:0008295">
    <property type="term" value="P:spermidine biosynthetic process"/>
    <property type="evidence" value="ECO:0007669"/>
    <property type="project" value="TreeGrafter"/>
</dbReference>
<dbReference type="EMBL" id="CAMGYJ010000008">
    <property type="protein sequence ID" value="CAI0455382.1"/>
    <property type="molecule type" value="Genomic_DNA"/>
</dbReference>
<dbReference type="PANTHER" id="PTHR11558">
    <property type="entry name" value="SPERMIDINE/SPERMINE SYNTHASE"/>
    <property type="match status" value="1"/>
</dbReference>
<dbReference type="Pfam" id="PF17284">
    <property type="entry name" value="Spermine_synt_N"/>
    <property type="match status" value="1"/>
</dbReference>
<dbReference type="FunFam" id="2.30.140.10:FF:000003">
    <property type="entry name" value="Spermidine synthase 1"/>
    <property type="match status" value="1"/>
</dbReference>
<comment type="pathway">
    <text evidence="1">Amine and polyamine biosynthesis; spermidine biosynthesis; spermidine from putrescine: step 1/1.</text>
</comment>
<evidence type="ECO:0000256" key="8">
    <source>
        <dbReference type="RuleBase" id="RU003836"/>
    </source>
</evidence>
<dbReference type="Proteomes" id="UP001154282">
    <property type="component" value="Unassembled WGS sequence"/>
</dbReference>
<dbReference type="InterPro" id="IPR035246">
    <property type="entry name" value="Spermidine_synt_N"/>
</dbReference>
<evidence type="ECO:0000256" key="6">
    <source>
        <dbReference type="ARBA" id="ARBA00049307"/>
    </source>
</evidence>
<dbReference type="FunFam" id="3.40.50.150:FF:000048">
    <property type="entry name" value="Spermidine synthase 1"/>
    <property type="match status" value="1"/>
</dbReference>
<dbReference type="PROSITE" id="PS01330">
    <property type="entry name" value="PABS_1"/>
    <property type="match status" value="1"/>
</dbReference>
<proteinExistence type="inferred from homology"/>
<evidence type="ECO:0000256" key="3">
    <source>
        <dbReference type="ARBA" id="ARBA00012455"/>
    </source>
</evidence>
<dbReference type="InterPro" id="IPR037163">
    <property type="entry name" value="Spermidine_synt_N_sf"/>
</dbReference>
<dbReference type="Pfam" id="PF01564">
    <property type="entry name" value="Spermine_synth"/>
    <property type="match status" value="1"/>
</dbReference>
<dbReference type="GO" id="GO:0005829">
    <property type="term" value="C:cytosol"/>
    <property type="evidence" value="ECO:0007669"/>
    <property type="project" value="TreeGrafter"/>
</dbReference>
<comment type="catalytic activity">
    <reaction evidence="6">
        <text>S-adenosyl 3-(methylsulfanyl)propylamine + putrescine = S-methyl-5'-thioadenosine + spermidine + H(+)</text>
        <dbReference type="Rhea" id="RHEA:12721"/>
        <dbReference type="ChEBI" id="CHEBI:15378"/>
        <dbReference type="ChEBI" id="CHEBI:17509"/>
        <dbReference type="ChEBI" id="CHEBI:57443"/>
        <dbReference type="ChEBI" id="CHEBI:57834"/>
        <dbReference type="ChEBI" id="CHEBI:326268"/>
        <dbReference type="EC" id="2.5.1.16"/>
    </reaction>
</comment>
<keyword evidence="12" id="KW-1185">Reference proteome</keyword>
<dbReference type="GO" id="GO:0004766">
    <property type="term" value="F:spermidine synthase activity"/>
    <property type="evidence" value="ECO:0007669"/>
    <property type="project" value="UniProtKB-EC"/>
</dbReference>
<dbReference type="PANTHER" id="PTHR11558:SF11">
    <property type="entry name" value="SPERMIDINE SYNTHASE"/>
    <property type="match status" value="1"/>
</dbReference>
<dbReference type="InterPro" id="IPR029063">
    <property type="entry name" value="SAM-dependent_MTases_sf"/>
</dbReference>